<dbReference type="SUPFAM" id="SSF111384">
    <property type="entry name" value="OmpH-like"/>
    <property type="match status" value="1"/>
</dbReference>
<dbReference type="GO" id="GO:0051082">
    <property type="term" value="F:unfolded protein binding"/>
    <property type="evidence" value="ECO:0007669"/>
    <property type="project" value="InterPro"/>
</dbReference>
<name>A0A3B0ZEB4_9ZZZZ</name>
<protein>
    <recommendedName>
        <fullName evidence="4">OmpH family outer membrane protein</fullName>
    </recommendedName>
</protein>
<sequence length="164" mass="18912">MVLVGIMPLFLTLPVVAADLKLGYVDAVKLFQEAPQAAQSEVMLRKEFADREKELLALQEKAKELEDRLRRDGMVMSESARKKIDSELISLSRDARRNQEEFREDLNRRRNEEIAKVQEFIKQVIDKLGKEEGFDLIFFEGIAFANPELEITSKVLTRLQTLSK</sequence>
<accession>A0A3B0ZEB4</accession>
<dbReference type="GO" id="GO:0005829">
    <property type="term" value="C:cytosol"/>
    <property type="evidence" value="ECO:0007669"/>
    <property type="project" value="TreeGrafter"/>
</dbReference>
<keyword evidence="2" id="KW-0732">Signal</keyword>
<evidence type="ECO:0000313" key="3">
    <source>
        <dbReference type="EMBL" id="VAW87360.1"/>
    </source>
</evidence>
<evidence type="ECO:0000256" key="2">
    <source>
        <dbReference type="ARBA" id="ARBA00022729"/>
    </source>
</evidence>
<dbReference type="EMBL" id="UOFQ01000063">
    <property type="protein sequence ID" value="VAW87360.1"/>
    <property type="molecule type" value="Genomic_DNA"/>
</dbReference>
<dbReference type="AlphaFoldDB" id="A0A3B0ZEB4"/>
<dbReference type="PIRSF" id="PIRSF002094">
    <property type="entry name" value="OMP26_Skp"/>
    <property type="match status" value="1"/>
</dbReference>
<dbReference type="PANTHER" id="PTHR35089">
    <property type="entry name" value="CHAPERONE PROTEIN SKP"/>
    <property type="match status" value="1"/>
</dbReference>
<dbReference type="InterPro" id="IPR005632">
    <property type="entry name" value="Chaperone_Skp"/>
</dbReference>
<dbReference type="Pfam" id="PF03938">
    <property type="entry name" value="OmpH"/>
    <property type="match status" value="1"/>
</dbReference>
<reference evidence="3" key="1">
    <citation type="submission" date="2018-06" db="EMBL/GenBank/DDBJ databases">
        <authorList>
            <person name="Zhirakovskaya E."/>
        </authorList>
    </citation>
    <scope>NUCLEOTIDE SEQUENCE</scope>
</reference>
<dbReference type="Gene3D" id="3.30.910.20">
    <property type="entry name" value="Skp domain"/>
    <property type="match status" value="1"/>
</dbReference>
<dbReference type="InterPro" id="IPR024930">
    <property type="entry name" value="Skp_dom_sf"/>
</dbReference>
<dbReference type="PANTHER" id="PTHR35089:SF1">
    <property type="entry name" value="CHAPERONE PROTEIN SKP"/>
    <property type="match status" value="1"/>
</dbReference>
<dbReference type="GO" id="GO:0050821">
    <property type="term" value="P:protein stabilization"/>
    <property type="evidence" value="ECO:0007669"/>
    <property type="project" value="TreeGrafter"/>
</dbReference>
<evidence type="ECO:0008006" key="4">
    <source>
        <dbReference type="Google" id="ProtNLM"/>
    </source>
</evidence>
<dbReference type="SMART" id="SM00935">
    <property type="entry name" value="OmpH"/>
    <property type="match status" value="1"/>
</dbReference>
<proteinExistence type="inferred from homology"/>
<evidence type="ECO:0000256" key="1">
    <source>
        <dbReference type="ARBA" id="ARBA00009091"/>
    </source>
</evidence>
<comment type="similarity">
    <text evidence="1">Belongs to the Skp family.</text>
</comment>
<gene>
    <name evidence="3" type="ORF">MNBD_GAMMA17-1585</name>
</gene>
<organism evidence="3">
    <name type="scientific">hydrothermal vent metagenome</name>
    <dbReference type="NCBI Taxonomy" id="652676"/>
    <lineage>
        <taxon>unclassified sequences</taxon>
        <taxon>metagenomes</taxon>
        <taxon>ecological metagenomes</taxon>
    </lineage>
</organism>